<dbReference type="RefSeq" id="WP_038605583.1">
    <property type="nucleotide sequence ID" value="NZ_CP008944.1"/>
</dbReference>
<dbReference type="Proteomes" id="UP000028504">
    <property type="component" value="Chromosome"/>
</dbReference>
<gene>
    <name evidence="2" type="ORF">CATYP_05650</name>
</gene>
<reference evidence="2 3" key="1">
    <citation type="submission" date="2014-07" db="EMBL/GenBank/DDBJ databases">
        <title>Complete genome sequence of Corynebacterium atypicum DSM 44849: identifiction of the mycolic acid biosynthesis genes.</title>
        <authorList>
            <person name="Tippelt A."/>
            <person name="Mollmann S."/>
            <person name="Albersmeier A."/>
            <person name="Jaenicke S."/>
            <person name="Ruckert C."/>
            <person name="Tauch A."/>
        </authorList>
    </citation>
    <scope>NUCLEOTIDE SEQUENCE [LARGE SCALE GENOMIC DNA]</scope>
    <source>
        <strain evidence="2 3">R2070</strain>
    </source>
</reference>
<organism evidence="2 3">
    <name type="scientific">Corynebacterium atypicum</name>
    <dbReference type="NCBI Taxonomy" id="191610"/>
    <lineage>
        <taxon>Bacteria</taxon>
        <taxon>Bacillati</taxon>
        <taxon>Actinomycetota</taxon>
        <taxon>Actinomycetes</taxon>
        <taxon>Mycobacteriales</taxon>
        <taxon>Corynebacteriaceae</taxon>
        <taxon>Corynebacterium</taxon>
    </lineage>
</organism>
<evidence type="ECO:0000313" key="3">
    <source>
        <dbReference type="Proteomes" id="UP000028504"/>
    </source>
</evidence>
<feature type="compositionally biased region" description="Basic and acidic residues" evidence="1">
    <location>
        <begin position="75"/>
        <end position="84"/>
    </location>
</feature>
<keyword evidence="3" id="KW-1185">Reference proteome</keyword>
<proteinExistence type="predicted"/>
<protein>
    <submittedName>
        <fullName evidence="2">Uncharacterized protein</fullName>
    </submittedName>
</protein>
<dbReference type="EMBL" id="CP008944">
    <property type="protein sequence ID" value="AIG64188.1"/>
    <property type="molecule type" value="Genomic_DNA"/>
</dbReference>
<name>A0ABN4DCX1_9CORY</name>
<feature type="region of interest" description="Disordered" evidence="1">
    <location>
        <begin position="65"/>
        <end position="90"/>
    </location>
</feature>
<evidence type="ECO:0000256" key="1">
    <source>
        <dbReference type="SAM" id="MobiDB-lite"/>
    </source>
</evidence>
<accession>A0ABN4DCX1</accession>
<evidence type="ECO:0000313" key="2">
    <source>
        <dbReference type="EMBL" id="AIG64188.1"/>
    </source>
</evidence>
<sequence length="90" mass="9357">MPAPKPADPRGARIDPEALRGRLDEVLGAPPEFSGAPTGAIAEALQEEAQRLGHAHEILQGVLSGEGIGAYPHEAQGEPRRSGQEVDDGS</sequence>